<dbReference type="GO" id="GO:0016491">
    <property type="term" value="F:oxidoreductase activity"/>
    <property type="evidence" value="ECO:0007669"/>
    <property type="project" value="UniProtKB-KW"/>
</dbReference>
<protein>
    <submittedName>
        <fullName evidence="2">SDR family oxidoreductase</fullName>
    </submittedName>
</protein>
<dbReference type="EMBL" id="VIGW01000001">
    <property type="protein sequence ID" value="TWS21091.1"/>
    <property type="molecule type" value="Genomic_DNA"/>
</dbReference>
<evidence type="ECO:0000256" key="1">
    <source>
        <dbReference type="ARBA" id="ARBA00023002"/>
    </source>
</evidence>
<evidence type="ECO:0000313" key="2">
    <source>
        <dbReference type="EMBL" id="TWS21091.1"/>
    </source>
</evidence>
<dbReference type="Pfam" id="PF13561">
    <property type="entry name" value="adh_short_C2"/>
    <property type="match status" value="1"/>
</dbReference>
<accession>A0A5C5RG47</accession>
<dbReference type="PANTHER" id="PTHR43975:SF2">
    <property type="entry name" value="EG:BACR7A4.14 PROTEIN-RELATED"/>
    <property type="match status" value="1"/>
</dbReference>
<keyword evidence="1" id="KW-0560">Oxidoreductase</keyword>
<dbReference type="FunFam" id="3.40.50.720:FF:000084">
    <property type="entry name" value="Short-chain dehydrogenase reductase"/>
    <property type="match status" value="1"/>
</dbReference>
<dbReference type="PRINTS" id="PR00081">
    <property type="entry name" value="GDHRDH"/>
</dbReference>
<dbReference type="NCBIfam" id="NF005909">
    <property type="entry name" value="PRK07890.1"/>
    <property type="match status" value="1"/>
</dbReference>
<proteinExistence type="predicted"/>
<dbReference type="PRINTS" id="PR00080">
    <property type="entry name" value="SDRFAMILY"/>
</dbReference>
<dbReference type="SUPFAM" id="SSF51735">
    <property type="entry name" value="NAD(P)-binding Rossmann-fold domains"/>
    <property type="match status" value="1"/>
</dbReference>
<dbReference type="Proteomes" id="UP000317291">
    <property type="component" value="Unassembled WGS sequence"/>
</dbReference>
<gene>
    <name evidence="2" type="ORF">FK529_00265</name>
</gene>
<sequence>MPGLGLDGRVVVIAGAGPALGAVLARRFADEAAQVVLVARTADRLEAMAAEINSAGGAAAAIPADITDEDSLAALAAQVQERFGRVDAVVNNAFTYPSMQRLVNTEPAHILQSVDLMALGALRTVLAFREALAEADGGGAVVNVNSMVIRHSDLRYGGYKAGKTAQLALAQSLATELGPEGIRINSVVPGWIWGDTLKAYFAYRASTKGVTVEEDYADAAKNSDLRRLPTEDEVASAVLFLASPRASGITGQTLDVNCGEFHV</sequence>
<organism evidence="2 3">
    <name type="scientific">Tsukamurella asaccharolytica</name>
    <dbReference type="NCBI Taxonomy" id="2592067"/>
    <lineage>
        <taxon>Bacteria</taxon>
        <taxon>Bacillati</taxon>
        <taxon>Actinomycetota</taxon>
        <taxon>Actinomycetes</taxon>
        <taxon>Mycobacteriales</taxon>
        <taxon>Tsukamurellaceae</taxon>
        <taxon>Tsukamurella</taxon>
    </lineage>
</organism>
<evidence type="ECO:0000313" key="3">
    <source>
        <dbReference type="Proteomes" id="UP000317291"/>
    </source>
</evidence>
<reference evidence="2 3" key="1">
    <citation type="submission" date="2019-06" db="EMBL/GenBank/DDBJ databases">
        <title>Tsukamurella conjunctivitidis sp. nov., Tsukamurella assacharolytica sp. nov. and Tsukamurella sputae sp. nov. isolated from patients with conjunctivitis, bacteraemia (lymphoma) and respiratory infection (sputum) in Hong Kong.</title>
        <authorList>
            <person name="Teng J.L.L."/>
            <person name="Lee H.H."/>
            <person name="Fong J.Y.H."/>
            <person name="Fok K.M.N."/>
            <person name="Lau S.K.P."/>
            <person name="Woo P.C.Y."/>
        </authorList>
    </citation>
    <scope>NUCLEOTIDE SEQUENCE [LARGE SCALE GENOMIC DNA]</scope>
    <source>
        <strain evidence="2 3">HKU71</strain>
    </source>
</reference>
<dbReference type="AlphaFoldDB" id="A0A5C5RG47"/>
<dbReference type="Gene3D" id="3.40.50.720">
    <property type="entry name" value="NAD(P)-binding Rossmann-like Domain"/>
    <property type="match status" value="1"/>
</dbReference>
<dbReference type="RefSeq" id="WP_146558453.1">
    <property type="nucleotide sequence ID" value="NZ_VIGW01000001.1"/>
</dbReference>
<dbReference type="OrthoDB" id="9803333at2"/>
<dbReference type="InterPro" id="IPR036291">
    <property type="entry name" value="NAD(P)-bd_dom_sf"/>
</dbReference>
<dbReference type="PANTHER" id="PTHR43975">
    <property type="entry name" value="ZGC:101858"/>
    <property type="match status" value="1"/>
</dbReference>
<keyword evidence="3" id="KW-1185">Reference proteome</keyword>
<comment type="caution">
    <text evidence="2">The sequence shown here is derived from an EMBL/GenBank/DDBJ whole genome shotgun (WGS) entry which is preliminary data.</text>
</comment>
<dbReference type="InterPro" id="IPR002347">
    <property type="entry name" value="SDR_fam"/>
</dbReference>
<name>A0A5C5RG47_9ACTN</name>